<comment type="subunit">
    <text evidence="4 8">Monomer.</text>
</comment>
<evidence type="ECO:0000313" key="11">
    <source>
        <dbReference type="EMBL" id="GLQ20157.1"/>
    </source>
</evidence>
<keyword evidence="6 8" id="KW-0627">Porphyrin biosynthesis</keyword>
<dbReference type="Pfam" id="PF01379">
    <property type="entry name" value="Porphobil_deam"/>
    <property type="match status" value="1"/>
</dbReference>
<evidence type="ECO:0000256" key="3">
    <source>
        <dbReference type="ARBA" id="ARBA00005638"/>
    </source>
</evidence>
<dbReference type="HAMAP" id="MF_00260">
    <property type="entry name" value="Porphobil_deam"/>
    <property type="match status" value="1"/>
</dbReference>
<dbReference type="PANTHER" id="PTHR11557">
    <property type="entry name" value="PORPHOBILINOGEN DEAMINASE"/>
    <property type="match status" value="1"/>
</dbReference>
<comment type="similarity">
    <text evidence="3 8">Belongs to the HMBS family.</text>
</comment>
<feature type="domain" description="Porphobilinogen deaminase N-terminal" evidence="9">
    <location>
        <begin position="11"/>
        <end position="215"/>
    </location>
</feature>
<dbReference type="PIRSF" id="PIRSF001438">
    <property type="entry name" value="4pyrrol_synth_OHMeBilane_synth"/>
    <property type="match status" value="1"/>
</dbReference>
<comment type="caution">
    <text evidence="11">The sequence shown here is derived from an EMBL/GenBank/DDBJ whole genome shotgun (WGS) entry which is preliminary data.</text>
</comment>
<feature type="domain" description="Porphobilinogen deaminase C-terminal" evidence="10">
    <location>
        <begin position="229"/>
        <end position="271"/>
    </location>
</feature>
<dbReference type="EMBL" id="BSNJ01000002">
    <property type="protein sequence ID" value="GLQ20157.1"/>
    <property type="molecule type" value="Genomic_DNA"/>
</dbReference>
<dbReference type="PRINTS" id="PR00151">
    <property type="entry name" value="PORPHBDMNASE"/>
</dbReference>
<reference evidence="11" key="2">
    <citation type="submission" date="2023-01" db="EMBL/GenBank/DDBJ databases">
        <title>Draft genome sequence of Algimonas porphyrae strain NBRC 108216.</title>
        <authorList>
            <person name="Sun Q."/>
            <person name="Mori K."/>
        </authorList>
    </citation>
    <scope>NUCLEOTIDE SEQUENCE</scope>
    <source>
        <strain evidence="11">NBRC 108216</strain>
    </source>
</reference>
<dbReference type="Gene3D" id="3.30.160.40">
    <property type="entry name" value="Porphobilinogen deaminase, C-terminal domain"/>
    <property type="match status" value="1"/>
</dbReference>
<evidence type="ECO:0000259" key="10">
    <source>
        <dbReference type="Pfam" id="PF03900"/>
    </source>
</evidence>
<comment type="cofactor">
    <cofactor evidence="8">
        <name>dipyrromethane</name>
        <dbReference type="ChEBI" id="CHEBI:60342"/>
    </cofactor>
    <text evidence="8">Binds 1 dipyrromethane group covalently.</text>
</comment>
<dbReference type="InterPro" id="IPR000860">
    <property type="entry name" value="HemC"/>
</dbReference>
<organism evidence="11 12">
    <name type="scientific">Algimonas porphyrae</name>
    <dbReference type="NCBI Taxonomy" id="1128113"/>
    <lineage>
        <taxon>Bacteria</taxon>
        <taxon>Pseudomonadati</taxon>
        <taxon>Pseudomonadota</taxon>
        <taxon>Alphaproteobacteria</taxon>
        <taxon>Maricaulales</taxon>
        <taxon>Robiginitomaculaceae</taxon>
        <taxon>Algimonas</taxon>
    </lineage>
</organism>
<dbReference type="Proteomes" id="UP001161390">
    <property type="component" value="Unassembled WGS sequence"/>
</dbReference>
<dbReference type="PANTHER" id="PTHR11557:SF0">
    <property type="entry name" value="PORPHOBILINOGEN DEAMINASE"/>
    <property type="match status" value="1"/>
</dbReference>
<evidence type="ECO:0000256" key="1">
    <source>
        <dbReference type="ARBA" id="ARBA00002869"/>
    </source>
</evidence>
<comment type="pathway">
    <text evidence="2">Porphyrin-containing compound metabolism; protoporphyrin-IX biosynthesis; coproporphyrinogen-III from 5-aminolevulinate: step 2/4.</text>
</comment>
<dbReference type="NCBIfam" id="TIGR00212">
    <property type="entry name" value="hemC"/>
    <property type="match status" value="1"/>
</dbReference>
<evidence type="ECO:0000256" key="6">
    <source>
        <dbReference type="ARBA" id="ARBA00023244"/>
    </source>
</evidence>
<dbReference type="Pfam" id="PF03900">
    <property type="entry name" value="Porphobil_deamC"/>
    <property type="match status" value="1"/>
</dbReference>
<gene>
    <name evidence="8 11" type="primary">hemC</name>
    <name evidence="11" type="ORF">GCM10007854_11120</name>
</gene>
<accession>A0ABQ5UZ81</accession>
<evidence type="ECO:0000259" key="9">
    <source>
        <dbReference type="Pfam" id="PF01379"/>
    </source>
</evidence>
<feature type="modified residue" description="S-(dipyrrolylmethanemethyl)cysteine" evidence="8">
    <location>
        <position position="244"/>
    </location>
</feature>
<dbReference type="InterPro" id="IPR022419">
    <property type="entry name" value="Porphobilin_deaminase_cofac_BS"/>
</dbReference>
<protein>
    <recommendedName>
        <fullName evidence="8">Porphobilinogen deaminase</fullName>
        <shortName evidence="8">PBG</shortName>
        <ecNumber evidence="8">2.5.1.61</ecNumber>
    </recommendedName>
    <alternativeName>
        <fullName evidence="8">Hydroxymethylbilane synthase</fullName>
        <shortName evidence="8">HMBS</shortName>
    </alternativeName>
    <alternativeName>
        <fullName evidence="8">Pre-uroporphyrinogen synthase</fullName>
    </alternativeName>
</protein>
<evidence type="ECO:0000313" key="12">
    <source>
        <dbReference type="Proteomes" id="UP001161390"/>
    </source>
</evidence>
<evidence type="ECO:0000256" key="5">
    <source>
        <dbReference type="ARBA" id="ARBA00022679"/>
    </source>
</evidence>
<keyword evidence="12" id="KW-1185">Reference proteome</keyword>
<comment type="function">
    <text evidence="1 8">Tetrapolymerization of the monopyrrole PBG into the hydroxymethylbilane pre-uroporphyrinogen in several discrete steps.</text>
</comment>
<comment type="miscellaneous">
    <text evidence="8">The porphobilinogen subunits are added to the dipyrromethane group.</text>
</comment>
<dbReference type="InterPro" id="IPR036803">
    <property type="entry name" value="Porphobilinogen_deaminase_C_sf"/>
</dbReference>
<dbReference type="EC" id="2.5.1.61" evidence="8"/>
<sequence>MQPVRQPTRHIGTRGSPLALYQAEWVQRLLRDRDPETDWQLRILKTSGDTIEGELKDFGGKGLFTRELEEALLDGRIDLAVHSMKDVPTVGHERLVIPALLPRADVRDAFISVQHASIDALPEGALVGSASLRRRAQLAARRPDVRFCLLRGNVQTRLRKLEEGVCDATFLAVAGLDRLGASDRITQAVPTDVMLPAPAQGVVGIEIRREDQRMRDMLAGLNDKRAELSITAERAFLRALDGSCRTPIAALAEWNGSTLQFRGEVLSTDGALRFGCADARTIETVGEAYDFGFVHGEVLRSDIGGRITFDI</sequence>
<dbReference type="SUPFAM" id="SSF54782">
    <property type="entry name" value="Porphobilinogen deaminase (hydroxymethylbilane synthase), C-terminal domain"/>
    <property type="match status" value="1"/>
</dbReference>
<reference evidence="11" key="1">
    <citation type="journal article" date="2014" name="Int. J. Syst. Evol. Microbiol.">
        <title>Complete genome of a new Firmicutes species belonging to the dominant human colonic microbiota ('Ruminococcus bicirculans') reveals two chromosomes and a selective capacity to utilize plant glucans.</title>
        <authorList>
            <consortium name="NISC Comparative Sequencing Program"/>
            <person name="Wegmann U."/>
            <person name="Louis P."/>
            <person name="Goesmann A."/>
            <person name="Henrissat B."/>
            <person name="Duncan S.H."/>
            <person name="Flint H.J."/>
        </authorList>
    </citation>
    <scope>NUCLEOTIDE SEQUENCE</scope>
    <source>
        <strain evidence="11">NBRC 108216</strain>
    </source>
</reference>
<evidence type="ECO:0000256" key="7">
    <source>
        <dbReference type="ARBA" id="ARBA00048169"/>
    </source>
</evidence>
<evidence type="ECO:0000256" key="4">
    <source>
        <dbReference type="ARBA" id="ARBA00011245"/>
    </source>
</evidence>
<comment type="catalytic activity">
    <reaction evidence="7 8">
        <text>4 porphobilinogen + H2O = hydroxymethylbilane + 4 NH4(+)</text>
        <dbReference type="Rhea" id="RHEA:13185"/>
        <dbReference type="ChEBI" id="CHEBI:15377"/>
        <dbReference type="ChEBI" id="CHEBI:28938"/>
        <dbReference type="ChEBI" id="CHEBI:57845"/>
        <dbReference type="ChEBI" id="CHEBI:58126"/>
        <dbReference type="EC" id="2.5.1.61"/>
    </reaction>
</comment>
<evidence type="ECO:0000256" key="8">
    <source>
        <dbReference type="HAMAP-Rule" id="MF_00260"/>
    </source>
</evidence>
<name>A0ABQ5UZ81_9PROT</name>
<dbReference type="Gene3D" id="3.40.190.10">
    <property type="entry name" value="Periplasmic binding protein-like II"/>
    <property type="match status" value="2"/>
</dbReference>
<dbReference type="InterPro" id="IPR022417">
    <property type="entry name" value="Porphobilin_deaminase_N"/>
</dbReference>
<evidence type="ECO:0000256" key="2">
    <source>
        <dbReference type="ARBA" id="ARBA00004735"/>
    </source>
</evidence>
<keyword evidence="5 8" id="KW-0808">Transferase</keyword>
<proteinExistence type="inferred from homology"/>
<dbReference type="SUPFAM" id="SSF53850">
    <property type="entry name" value="Periplasmic binding protein-like II"/>
    <property type="match status" value="1"/>
</dbReference>
<dbReference type="RefSeq" id="WP_284370471.1">
    <property type="nucleotide sequence ID" value="NZ_BSNJ01000002.1"/>
</dbReference>
<dbReference type="InterPro" id="IPR022418">
    <property type="entry name" value="Porphobilinogen_deaminase_C"/>
</dbReference>
<dbReference type="PROSITE" id="PS00533">
    <property type="entry name" value="PORPHOBILINOGEN_DEAM"/>
    <property type="match status" value="1"/>
</dbReference>